<gene>
    <name evidence="1" type="ORF">LCPAC304_03030</name>
</gene>
<organism evidence="1">
    <name type="scientific">Pithovirus LCPAC304</name>
    <dbReference type="NCBI Taxonomy" id="2506594"/>
    <lineage>
        <taxon>Viruses</taxon>
        <taxon>Pithoviruses</taxon>
    </lineage>
</organism>
<proteinExistence type="predicted"/>
<evidence type="ECO:0000313" key="1">
    <source>
        <dbReference type="EMBL" id="QBK91960.1"/>
    </source>
</evidence>
<name>A0A481Z9Y4_9VIRU</name>
<sequence length="112" mass="13248">MHRLNGHKKIIPPNHREEWLDELRDERGLHPEHLFLEQDPLQTLKNQKTLIVDALCQWRPKHLKTISNLIPICRVKSNDFADVLHTWRKRILQVVTVEQIQNGKKGLKAEDV</sequence>
<dbReference type="EMBL" id="MK500566">
    <property type="protein sequence ID" value="QBK91960.1"/>
    <property type="molecule type" value="Genomic_DNA"/>
</dbReference>
<protein>
    <submittedName>
        <fullName evidence="1">Uncharacterized protein</fullName>
    </submittedName>
</protein>
<reference evidence="1" key="1">
    <citation type="journal article" date="2019" name="MBio">
        <title>Virus Genomes from Deep Sea Sediments Expand the Ocean Megavirome and Support Independent Origins of Viral Gigantism.</title>
        <authorList>
            <person name="Backstrom D."/>
            <person name="Yutin N."/>
            <person name="Jorgensen S.L."/>
            <person name="Dharamshi J."/>
            <person name="Homa F."/>
            <person name="Zaremba-Niedwiedzka K."/>
            <person name="Spang A."/>
            <person name="Wolf Y.I."/>
            <person name="Koonin E.V."/>
            <person name="Ettema T.J."/>
        </authorList>
    </citation>
    <scope>NUCLEOTIDE SEQUENCE</scope>
</reference>
<accession>A0A481Z9Y4</accession>